<keyword evidence="9" id="KW-1185">Reference proteome</keyword>
<dbReference type="EMBL" id="AP018042">
    <property type="protein sequence ID" value="BAX80551.1"/>
    <property type="molecule type" value="Genomic_DNA"/>
</dbReference>
<evidence type="ECO:0000256" key="6">
    <source>
        <dbReference type="ARBA" id="ARBA00023136"/>
    </source>
</evidence>
<evidence type="ECO:0000313" key="9">
    <source>
        <dbReference type="Proteomes" id="UP000218267"/>
    </source>
</evidence>
<dbReference type="Pfam" id="PF02472">
    <property type="entry name" value="ExbD"/>
    <property type="match status" value="1"/>
</dbReference>
<name>A0A1Y1CMQ7_9BACT</name>
<evidence type="ECO:0000313" key="8">
    <source>
        <dbReference type="EMBL" id="BAX80551.1"/>
    </source>
</evidence>
<dbReference type="GO" id="GO:0015031">
    <property type="term" value="P:protein transport"/>
    <property type="evidence" value="ECO:0007669"/>
    <property type="project" value="UniProtKB-KW"/>
</dbReference>
<dbReference type="GO" id="GO:0022857">
    <property type="term" value="F:transmembrane transporter activity"/>
    <property type="evidence" value="ECO:0007669"/>
    <property type="project" value="InterPro"/>
</dbReference>
<accession>A0A1Y1CMQ7</accession>
<evidence type="ECO:0000256" key="1">
    <source>
        <dbReference type="ARBA" id="ARBA00004162"/>
    </source>
</evidence>
<evidence type="ECO:0000256" key="5">
    <source>
        <dbReference type="ARBA" id="ARBA00022989"/>
    </source>
</evidence>
<dbReference type="OrthoDB" id="9801500at2"/>
<keyword evidence="6" id="KW-0472">Membrane</keyword>
<dbReference type="InterPro" id="IPR003400">
    <property type="entry name" value="ExbD"/>
</dbReference>
<evidence type="ECO:0000256" key="4">
    <source>
        <dbReference type="ARBA" id="ARBA00022692"/>
    </source>
</evidence>
<evidence type="ECO:0000256" key="7">
    <source>
        <dbReference type="RuleBase" id="RU003879"/>
    </source>
</evidence>
<keyword evidence="7" id="KW-0813">Transport</keyword>
<evidence type="ECO:0000256" key="3">
    <source>
        <dbReference type="ARBA" id="ARBA00022475"/>
    </source>
</evidence>
<dbReference type="RefSeq" id="WP_096429400.1">
    <property type="nucleotide sequence ID" value="NZ_AP018042.1"/>
</dbReference>
<proteinExistence type="inferred from homology"/>
<comment type="similarity">
    <text evidence="2 7">Belongs to the ExbD/TolR family.</text>
</comment>
<dbReference type="GO" id="GO:0005886">
    <property type="term" value="C:plasma membrane"/>
    <property type="evidence" value="ECO:0007669"/>
    <property type="project" value="UniProtKB-SubCell"/>
</dbReference>
<comment type="subcellular location">
    <subcellularLocation>
        <location evidence="1">Cell membrane</location>
        <topology evidence="1">Single-pass membrane protein</topology>
    </subcellularLocation>
    <subcellularLocation>
        <location evidence="7">Cell membrane</location>
        <topology evidence="7">Single-pass type II membrane protein</topology>
    </subcellularLocation>
</comment>
<sequence length="192" mass="21739">MARKKTPAINSSSMADIAFLLLIFFLVSTTMDIDTGIYKKLPPIPEQLPDEAPKVKQRNVLAILVNRNDDLLVNGEILDISQLREKTKEFILNPLNNKNLPEKKVTVIPFFGDVLVSKGLVSLQNDRGTSYEMYIKVQDELAAASRELKDEKAMQKWNMKYADLDQEQQDAVRDYVPMQISEAEPKNIGGNK</sequence>
<gene>
    <name evidence="8" type="ORF">ALGA_2218</name>
</gene>
<dbReference type="Proteomes" id="UP000218267">
    <property type="component" value="Chromosome"/>
</dbReference>
<dbReference type="KEGG" id="mbas:ALGA_2218"/>
<protein>
    <submittedName>
        <fullName evidence="8">Biopolymer transporter ExbD</fullName>
    </submittedName>
</protein>
<reference evidence="9" key="2">
    <citation type="journal article" date="2020" name="Antonie Van Leeuwenhoek">
        <title>Labilibaculum antarcticum sp. nov., a novel facultative anaerobic, psychrotorelant bacterium isolated from marine sediment of Antarctica.</title>
        <authorList>
            <person name="Watanabe M."/>
            <person name="Kojima H."/>
            <person name="Fukui M."/>
        </authorList>
    </citation>
    <scope>NUCLEOTIDE SEQUENCE [LARGE SCALE GENOMIC DNA]</scope>
    <source>
        <strain evidence="9">SPP2</strain>
    </source>
</reference>
<keyword evidence="4 7" id="KW-0812">Transmembrane</keyword>
<keyword evidence="5" id="KW-1133">Transmembrane helix</keyword>
<keyword evidence="7" id="KW-0653">Protein transport</keyword>
<reference evidence="8 9" key="1">
    <citation type="journal article" date="2018" name="Mar. Genomics">
        <title>Complete genome sequence of Marinifilaceae bacterium strain SPP2, isolated from the Antarctic marine sediment.</title>
        <authorList>
            <person name="Watanabe M."/>
            <person name="Kojima H."/>
            <person name="Fukui M."/>
        </authorList>
    </citation>
    <scope>NUCLEOTIDE SEQUENCE [LARGE SCALE GENOMIC DNA]</scope>
    <source>
        <strain evidence="8 9">SPP2</strain>
    </source>
</reference>
<dbReference type="PANTHER" id="PTHR30558">
    <property type="entry name" value="EXBD MEMBRANE COMPONENT OF PMF-DRIVEN MACROMOLECULE IMPORT SYSTEM"/>
    <property type="match status" value="1"/>
</dbReference>
<evidence type="ECO:0000256" key="2">
    <source>
        <dbReference type="ARBA" id="ARBA00005811"/>
    </source>
</evidence>
<keyword evidence="3" id="KW-1003">Cell membrane</keyword>
<dbReference type="AlphaFoldDB" id="A0A1Y1CMQ7"/>
<organism evidence="8 9">
    <name type="scientific">Labilibaculum antarcticum</name>
    <dbReference type="NCBI Taxonomy" id="1717717"/>
    <lineage>
        <taxon>Bacteria</taxon>
        <taxon>Pseudomonadati</taxon>
        <taxon>Bacteroidota</taxon>
        <taxon>Bacteroidia</taxon>
        <taxon>Marinilabiliales</taxon>
        <taxon>Marinifilaceae</taxon>
        <taxon>Labilibaculum</taxon>
    </lineage>
</organism>
<dbReference type="PANTHER" id="PTHR30558:SF3">
    <property type="entry name" value="BIOPOLYMER TRANSPORT PROTEIN EXBD-RELATED"/>
    <property type="match status" value="1"/>
</dbReference>